<comment type="caution">
    <text evidence="1">The sequence shown here is derived from an EMBL/GenBank/DDBJ whole genome shotgun (WGS) entry which is preliminary data.</text>
</comment>
<dbReference type="InterPro" id="IPR050220">
    <property type="entry name" value="Type_II_DNA_Topoisomerases"/>
</dbReference>
<evidence type="ECO:0008006" key="3">
    <source>
        <dbReference type="Google" id="ProtNLM"/>
    </source>
</evidence>
<sequence>MNKEPTKGKSGDYQIIILTRYGYIKRMPESLFTTQGRGGVGRKAITLGDLDIVENAAAAPITGHLILFSNVGKAYHLMVDDLPEGSLVGKGESIYKLIDLARNERITHLLPLSDLKKKIYIGLATEKGICKRSPIIFYKKIRDSGVVVIGLKEDDELKDVITIEDESDIALFSLSGHAIRFDISQTRPTGRNATGVRGLGLHRRDRLAAMATAMPDHTFFFLTSKGFGKRLDPSELRCFTKRGSRGILIISTSDRVGDVVSVRSVRGKDNAVIFTRHGMSIRLNTKRISLQKRTSFGVRLISLSDADEVVAAAIIPADFT</sequence>
<dbReference type="Proteomes" id="UP000630660">
    <property type="component" value="Unassembled WGS sequence"/>
</dbReference>
<dbReference type="SUPFAM" id="SSF101904">
    <property type="entry name" value="GyrA/ParC C-terminal domain-like"/>
    <property type="match status" value="1"/>
</dbReference>
<proteinExistence type="predicted"/>
<dbReference type="EMBL" id="WJKJ01000239">
    <property type="protein sequence ID" value="MBD3364970.1"/>
    <property type="molecule type" value="Genomic_DNA"/>
</dbReference>
<evidence type="ECO:0000313" key="2">
    <source>
        <dbReference type="Proteomes" id="UP000630660"/>
    </source>
</evidence>
<gene>
    <name evidence="1" type="ORF">GF359_07120</name>
</gene>
<dbReference type="InterPro" id="IPR035516">
    <property type="entry name" value="Gyrase/topoIV_suA_C"/>
</dbReference>
<dbReference type="Pfam" id="PF03989">
    <property type="entry name" value="DNA_gyraseA_C"/>
    <property type="match status" value="6"/>
</dbReference>
<organism evidence="1 2">
    <name type="scientific">candidate division WOR-3 bacterium</name>
    <dbReference type="NCBI Taxonomy" id="2052148"/>
    <lineage>
        <taxon>Bacteria</taxon>
        <taxon>Bacteria division WOR-3</taxon>
    </lineage>
</organism>
<accession>A0A9D5KA96</accession>
<reference evidence="1" key="1">
    <citation type="submission" date="2019-11" db="EMBL/GenBank/DDBJ databases">
        <title>Microbial mats filling the niche in hypersaline microbial mats.</title>
        <authorList>
            <person name="Wong H.L."/>
            <person name="Macleod F.I."/>
            <person name="White R.A. III"/>
            <person name="Burns B.P."/>
        </authorList>
    </citation>
    <scope>NUCLEOTIDE SEQUENCE</scope>
    <source>
        <strain evidence="1">Bin_327</strain>
    </source>
</reference>
<dbReference type="Gene3D" id="2.120.10.90">
    <property type="entry name" value="DNA gyrase/topoisomerase IV, subunit A, C-terminal"/>
    <property type="match status" value="1"/>
</dbReference>
<dbReference type="GO" id="GO:0003918">
    <property type="term" value="F:DNA topoisomerase type II (double strand cut, ATP-hydrolyzing) activity"/>
    <property type="evidence" value="ECO:0007669"/>
    <property type="project" value="TreeGrafter"/>
</dbReference>
<dbReference type="PANTHER" id="PTHR43493:SF5">
    <property type="entry name" value="DNA GYRASE SUBUNIT A, CHLOROPLASTIC_MITOCHONDRIAL"/>
    <property type="match status" value="1"/>
</dbReference>
<dbReference type="AlphaFoldDB" id="A0A9D5KA96"/>
<dbReference type="InterPro" id="IPR006691">
    <property type="entry name" value="GyrA/parC_rep"/>
</dbReference>
<dbReference type="GO" id="GO:0003677">
    <property type="term" value="F:DNA binding"/>
    <property type="evidence" value="ECO:0007669"/>
    <property type="project" value="InterPro"/>
</dbReference>
<protein>
    <recommendedName>
        <fullName evidence="3">DNA gyrase subunit A</fullName>
    </recommendedName>
</protein>
<dbReference type="GO" id="GO:0009330">
    <property type="term" value="C:DNA topoisomerase type II (double strand cut, ATP-hydrolyzing) complex"/>
    <property type="evidence" value="ECO:0007669"/>
    <property type="project" value="TreeGrafter"/>
</dbReference>
<evidence type="ECO:0000313" key="1">
    <source>
        <dbReference type="EMBL" id="MBD3364970.1"/>
    </source>
</evidence>
<dbReference type="GO" id="GO:0006265">
    <property type="term" value="P:DNA topological change"/>
    <property type="evidence" value="ECO:0007669"/>
    <property type="project" value="InterPro"/>
</dbReference>
<name>A0A9D5KA96_UNCW3</name>
<dbReference type="PANTHER" id="PTHR43493">
    <property type="entry name" value="DNA GYRASE/TOPOISOMERASE SUBUNIT A"/>
    <property type="match status" value="1"/>
</dbReference>
<dbReference type="GO" id="GO:0005524">
    <property type="term" value="F:ATP binding"/>
    <property type="evidence" value="ECO:0007669"/>
    <property type="project" value="InterPro"/>
</dbReference>